<dbReference type="RefSeq" id="WP_377489300.1">
    <property type="nucleotide sequence ID" value="NZ_JBHMDO010000003.1"/>
</dbReference>
<name>A0ABV5KHZ0_9BACL</name>
<sequence length="186" mass="21893">MKEVTMADIYDAQEKLSDLRWNYWRQEVVFSWRWWMLLTISLIMIAIWLKLARKNEKPVLLIYGSITLLIAVSLDVAGAELMLWDYPYMLLPWGARLFCADLGLGIILSLLYQYFKSWKGFAAASVCAAAILAFVLEPILIWLDIYNAYRWQHYYSFLGYILQACMVKAFTDYVTRRGGNRFVERR</sequence>
<evidence type="ECO:0000313" key="3">
    <source>
        <dbReference type="Proteomes" id="UP001589747"/>
    </source>
</evidence>
<protein>
    <submittedName>
        <fullName evidence="2">CBO0543 family protein</fullName>
    </submittedName>
</protein>
<comment type="caution">
    <text evidence="2">The sequence shown here is derived from an EMBL/GenBank/DDBJ whole genome shotgun (WGS) entry which is preliminary data.</text>
</comment>
<reference evidence="2 3" key="1">
    <citation type="submission" date="2024-09" db="EMBL/GenBank/DDBJ databases">
        <authorList>
            <person name="Sun Q."/>
            <person name="Mori K."/>
        </authorList>
    </citation>
    <scope>NUCLEOTIDE SEQUENCE [LARGE SCALE GENOMIC DNA]</scope>
    <source>
        <strain evidence="2 3">TISTR 2452</strain>
    </source>
</reference>
<evidence type="ECO:0000313" key="2">
    <source>
        <dbReference type="EMBL" id="MFB9324784.1"/>
    </source>
</evidence>
<proteinExistence type="predicted"/>
<feature type="transmembrane region" description="Helical" evidence="1">
    <location>
        <begin position="61"/>
        <end position="84"/>
    </location>
</feature>
<dbReference type="InterPro" id="IPR048147">
    <property type="entry name" value="CBO0543-like"/>
</dbReference>
<feature type="transmembrane region" description="Helical" evidence="1">
    <location>
        <begin position="90"/>
        <end position="114"/>
    </location>
</feature>
<accession>A0ABV5KHZ0</accession>
<feature type="transmembrane region" description="Helical" evidence="1">
    <location>
        <begin position="32"/>
        <end position="49"/>
    </location>
</feature>
<organism evidence="2 3">
    <name type="scientific">Paenibacillus aurantiacus</name>
    <dbReference type="NCBI Taxonomy" id="1936118"/>
    <lineage>
        <taxon>Bacteria</taxon>
        <taxon>Bacillati</taxon>
        <taxon>Bacillota</taxon>
        <taxon>Bacilli</taxon>
        <taxon>Bacillales</taxon>
        <taxon>Paenibacillaceae</taxon>
        <taxon>Paenibacillus</taxon>
    </lineage>
</organism>
<keyword evidence="1" id="KW-0812">Transmembrane</keyword>
<feature type="transmembrane region" description="Helical" evidence="1">
    <location>
        <begin position="154"/>
        <end position="171"/>
    </location>
</feature>
<evidence type="ECO:0000256" key="1">
    <source>
        <dbReference type="SAM" id="Phobius"/>
    </source>
</evidence>
<keyword evidence="3" id="KW-1185">Reference proteome</keyword>
<keyword evidence="1" id="KW-1133">Transmembrane helix</keyword>
<dbReference type="EMBL" id="JBHMDO010000003">
    <property type="protein sequence ID" value="MFB9324784.1"/>
    <property type="molecule type" value="Genomic_DNA"/>
</dbReference>
<dbReference type="NCBIfam" id="NF041644">
    <property type="entry name" value="CBO0543_fam"/>
    <property type="match status" value="1"/>
</dbReference>
<dbReference type="Proteomes" id="UP001589747">
    <property type="component" value="Unassembled WGS sequence"/>
</dbReference>
<gene>
    <name evidence="2" type="ORF">ACFFSY_02370</name>
</gene>
<keyword evidence="1" id="KW-0472">Membrane</keyword>
<feature type="transmembrane region" description="Helical" evidence="1">
    <location>
        <begin position="121"/>
        <end position="142"/>
    </location>
</feature>